<keyword evidence="2 9" id="KW-0813">Transport</keyword>
<dbReference type="InterPro" id="IPR055344">
    <property type="entry name" value="SecD_SecF_C_bact"/>
</dbReference>
<dbReference type="Gene3D" id="3.30.70.3400">
    <property type="match status" value="1"/>
</dbReference>
<dbReference type="InterPro" id="IPR048634">
    <property type="entry name" value="SecD_SecF_C"/>
</dbReference>
<feature type="transmembrane region" description="Helical" evidence="9">
    <location>
        <begin position="411"/>
        <end position="433"/>
    </location>
</feature>
<dbReference type="Pfam" id="PF02355">
    <property type="entry name" value="SecD_SecF_C"/>
    <property type="match status" value="1"/>
</dbReference>
<evidence type="ECO:0000256" key="2">
    <source>
        <dbReference type="ARBA" id="ARBA00022448"/>
    </source>
</evidence>
<keyword evidence="4 9" id="KW-0812">Transmembrane</keyword>
<sequence>MKLRRTIATIALFLLLFFTIWIDLPDRYPIKVHLGSFKINKELRTFSINLKIGNIALAKKFETKLGLDLRGGSHLLFEADTSKIGTADKEDAVAAARDIMEKRVNYFGVSEPQVQTLTSGGKYRIAVDLPGIENVQDAIALIGTTAQLEFREIGAEEASKAAALREQIAKQPEATNEAQKSLRQQQEFIAFLSQFKSTGLNGSHVKKAVVQYGGGKGTQVGPTVLLKFNEGGAKKFEEITGRNVGKQLGIFIDGYPITQPPVVQQQIVGGEAVITGNFTLDEAKQLAIAINSGALPVPVKLIEQQNIGPTLGQESIRKSVFAGLVGLSSVMIFMTVYYGKFGVIATVALLIYALISYAIIRTIPVVLTLPGIAGFILSVGMAVDSNILIFERIKEEQRKGKPFHMAMRLGFGKAMDAIKDANIATLLVAFILFNPLNWDFFPQFGMIRGFALTLSIGVLTSLFTGIVITKRIMGAVFPEKPAKGVIKPNVQKS</sequence>
<gene>
    <name evidence="9" type="primary">secD</name>
    <name evidence="13" type="ORF">A3I56_02940</name>
</gene>
<dbReference type="NCBIfam" id="TIGR00916">
    <property type="entry name" value="2A0604s01"/>
    <property type="match status" value="1"/>
</dbReference>
<feature type="transmembrane region" description="Helical" evidence="9">
    <location>
        <begin position="320"/>
        <end position="338"/>
    </location>
</feature>
<dbReference type="GO" id="GO:0015450">
    <property type="term" value="F:protein-transporting ATPase activity"/>
    <property type="evidence" value="ECO:0007669"/>
    <property type="project" value="InterPro"/>
</dbReference>
<feature type="domain" description="Protein translocase subunit SecDF P1" evidence="11">
    <location>
        <begin position="94"/>
        <end position="152"/>
    </location>
</feature>
<dbReference type="HAMAP" id="MF_01463_B">
    <property type="entry name" value="SecD_B"/>
    <property type="match status" value="1"/>
</dbReference>
<dbReference type="Gene3D" id="3.30.1360.200">
    <property type="match status" value="1"/>
</dbReference>
<dbReference type="NCBIfam" id="TIGR01129">
    <property type="entry name" value="secD"/>
    <property type="match status" value="1"/>
</dbReference>
<dbReference type="InterPro" id="IPR054384">
    <property type="entry name" value="SecDF_P1_head"/>
</dbReference>
<keyword evidence="5 9" id="KW-0653">Protein transport</keyword>
<dbReference type="EMBL" id="MGBC01000019">
    <property type="protein sequence ID" value="OGK61132.1"/>
    <property type="molecule type" value="Genomic_DNA"/>
</dbReference>
<dbReference type="Pfam" id="PF07549">
    <property type="entry name" value="Sec_GG"/>
    <property type="match status" value="1"/>
</dbReference>
<feature type="transmembrane region" description="Helical" evidence="9">
    <location>
        <begin position="372"/>
        <end position="390"/>
    </location>
</feature>
<evidence type="ECO:0000259" key="10">
    <source>
        <dbReference type="Pfam" id="PF02355"/>
    </source>
</evidence>
<dbReference type="InterPro" id="IPR001036">
    <property type="entry name" value="Acrflvin-R"/>
</dbReference>
<comment type="subunit">
    <text evidence="9">Forms a complex with SecF. Part of the essential Sec protein translocation apparatus which comprises SecA, SecYEG and auxiliary proteins SecDF. Other proteins may also be involved.</text>
</comment>
<dbReference type="AlphaFoldDB" id="A0A1F7JZU1"/>
<feature type="domain" description="Protein export membrane protein SecD/SecF C-terminal" evidence="10">
    <location>
        <begin position="300"/>
        <end position="473"/>
    </location>
</feature>
<keyword evidence="3 9" id="KW-1003">Cell membrane</keyword>
<feature type="domain" description="SecDF P1 head subdomain" evidence="12">
    <location>
        <begin position="196"/>
        <end position="297"/>
    </location>
</feature>
<dbReference type="Gene3D" id="1.20.1640.10">
    <property type="entry name" value="Multidrug efflux transporter AcrB transmembrane domain"/>
    <property type="match status" value="1"/>
</dbReference>
<dbReference type="PANTHER" id="PTHR30081">
    <property type="entry name" value="PROTEIN-EXPORT MEMBRANE PROTEIN SEC"/>
    <property type="match status" value="1"/>
</dbReference>
<dbReference type="GO" id="GO:0065002">
    <property type="term" value="P:intracellular protein transmembrane transport"/>
    <property type="evidence" value="ECO:0007669"/>
    <property type="project" value="UniProtKB-UniRule"/>
</dbReference>
<evidence type="ECO:0000259" key="11">
    <source>
        <dbReference type="Pfam" id="PF21760"/>
    </source>
</evidence>
<evidence type="ECO:0000256" key="9">
    <source>
        <dbReference type="HAMAP-Rule" id="MF_01463"/>
    </source>
</evidence>
<evidence type="ECO:0000313" key="14">
    <source>
        <dbReference type="Proteomes" id="UP000176269"/>
    </source>
</evidence>
<evidence type="ECO:0000256" key="7">
    <source>
        <dbReference type="ARBA" id="ARBA00023010"/>
    </source>
</evidence>
<reference evidence="13 14" key="1">
    <citation type="journal article" date="2016" name="Nat. Commun.">
        <title>Thousands of microbial genomes shed light on interconnected biogeochemical processes in an aquifer system.</title>
        <authorList>
            <person name="Anantharaman K."/>
            <person name="Brown C.T."/>
            <person name="Hug L.A."/>
            <person name="Sharon I."/>
            <person name="Castelle C.J."/>
            <person name="Probst A.J."/>
            <person name="Thomas B.C."/>
            <person name="Singh A."/>
            <person name="Wilkins M.J."/>
            <person name="Karaoz U."/>
            <person name="Brodie E.L."/>
            <person name="Williams K.H."/>
            <person name="Hubbard S.S."/>
            <person name="Banfield J.F."/>
        </authorList>
    </citation>
    <scope>NUCLEOTIDE SEQUENCE [LARGE SCALE GENOMIC DNA]</scope>
</reference>
<dbReference type="InterPro" id="IPR005791">
    <property type="entry name" value="SecD"/>
</dbReference>
<dbReference type="GO" id="GO:0043952">
    <property type="term" value="P:protein transport by the Sec complex"/>
    <property type="evidence" value="ECO:0007669"/>
    <property type="project" value="UniProtKB-UniRule"/>
</dbReference>
<keyword evidence="7 9" id="KW-0811">Translocation</keyword>
<dbReference type="Proteomes" id="UP000176269">
    <property type="component" value="Unassembled WGS sequence"/>
</dbReference>
<accession>A0A1F7JZU1</accession>
<proteinExistence type="inferred from homology"/>
<dbReference type="InterPro" id="IPR022813">
    <property type="entry name" value="SecD/SecF_arch_bac"/>
</dbReference>
<comment type="caution">
    <text evidence="13">The sequence shown here is derived from an EMBL/GenBank/DDBJ whole genome shotgun (WGS) entry which is preliminary data.</text>
</comment>
<evidence type="ECO:0000256" key="6">
    <source>
        <dbReference type="ARBA" id="ARBA00022989"/>
    </source>
</evidence>
<dbReference type="GO" id="GO:0005886">
    <property type="term" value="C:plasma membrane"/>
    <property type="evidence" value="ECO:0007669"/>
    <property type="project" value="UniProtKB-SubCell"/>
</dbReference>
<protein>
    <recommendedName>
        <fullName evidence="9">Protein translocase subunit SecD</fullName>
    </recommendedName>
</protein>
<comment type="similarity">
    <text evidence="9">Belongs to the SecD/SecF family. SecD subfamily.</text>
</comment>
<evidence type="ECO:0000256" key="4">
    <source>
        <dbReference type="ARBA" id="ARBA00022692"/>
    </source>
</evidence>
<dbReference type="InterPro" id="IPR048631">
    <property type="entry name" value="SecD_1st"/>
</dbReference>
<dbReference type="PRINTS" id="PR00702">
    <property type="entry name" value="ACRIFLAVINRP"/>
</dbReference>
<organism evidence="13 14">
    <name type="scientific">Candidatus Roizmanbacteria bacterium RIFCSPLOWO2_02_FULL_43_10</name>
    <dbReference type="NCBI Taxonomy" id="1802078"/>
    <lineage>
        <taxon>Bacteria</taxon>
        <taxon>Candidatus Roizmaniibacteriota</taxon>
    </lineage>
</organism>
<dbReference type="GO" id="GO:0006605">
    <property type="term" value="P:protein targeting"/>
    <property type="evidence" value="ECO:0007669"/>
    <property type="project" value="UniProtKB-UniRule"/>
</dbReference>
<evidence type="ECO:0000313" key="13">
    <source>
        <dbReference type="EMBL" id="OGK61132.1"/>
    </source>
</evidence>
<keyword evidence="8 9" id="KW-0472">Membrane</keyword>
<evidence type="ECO:0000259" key="12">
    <source>
        <dbReference type="Pfam" id="PF22599"/>
    </source>
</evidence>
<comment type="subcellular location">
    <subcellularLocation>
        <location evidence="1 9">Cell membrane</location>
        <topology evidence="1 9">Multi-pass membrane protein</topology>
    </subcellularLocation>
</comment>
<dbReference type="Pfam" id="PF22599">
    <property type="entry name" value="SecDF_P1_head"/>
    <property type="match status" value="1"/>
</dbReference>
<comment type="caution">
    <text evidence="9">Lacks conserved residue(s) required for the propagation of feature annotation.</text>
</comment>
<feature type="transmembrane region" description="Helical" evidence="9">
    <location>
        <begin position="343"/>
        <end position="360"/>
    </location>
</feature>
<evidence type="ECO:0000256" key="8">
    <source>
        <dbReference type="ARBA" id="ARBA00023136"/>
    </source>
</evidence>
<evidence type="ECO:0000256" key="5">
    <source>
        <dbReference type="ARBA" id="ARBA00022927"/>
    </source>
</evidence>
<evidence type="ECO:0000256" key="3">
    <source>
        <dbReference type="ARBA" id="ARBA00022475"/>
    </source>
</evidence>
<dbReference type="SUPFAM" id="SSF82866">
    <property type="entry name" value="Multidrug efflux transporter AcrB transmembrane domain"/>
    <property type="match status" value="1"/>
</dbReference>
<evidence type="ECO:0000256" key="1">
    <source>
        <dbReference type="ARBA" id="ARBA00004651"/>
    </source>
</evidence>
<dbReference type="PANTHER" id="PTHR30081:SF1">
    <property type="entry name" value="PROTEIN TRANSLOCASE SUBUNIT SECD"/>
    <property type="match status" value="1"/>
</dbReference>
<name>A0A1F7JZU1_9BACT</name>
<feature type="transmembrane region" description="Helical" evidence="9">
    <location>
        <begin position="445"/>
        <end position="468"/>
    </location>
</feature>
<dbReference type="InterPro" id="IPR022646">
    <property type="entry name" value="SecD/SecF_CS"/>
</dbReference>
<comment type="function">
    <text evidence="9">Part of the Sec protein translocase complex. Interacts with the SecYEG preprotein conducting channel. SecDF uses the proton motive force (PMF) to complete protein translocation after the ATP-dependent function of SecA.</text>
</comment>
<keyword evidence="6 9" id="KW-1133">Transmembrane helix</keyword>
<dbReference type="Pfam" id="PF21760">
    <property type="entry name" value="SecD_1st"/>
    <property type="match status" value="1"/>
</dbReference>